<keyword evidence="11" id="KW-1133">Transmembrane helix</keyword>
<dbReference type="Proteomes" id="UP000230750">
    <property type="component" value="Unassembled WGS sequence"/>
</dbReference>
<accession>A0A2G8L138</accession>
<dbReference type="InterPro" id="IPR050344">
    <property type="entry name" value="Peptidase_M1_aminopeptidases"/>
</dbReference>
<dbReference type="Gene3D" id="2.60.40.1910">
    <property type="match status" value="1"/>
</dbReference>
<protein>
    <submittedName>
        <fullName evidence="18">Glutamyl aminopeptidase</fullName>
    </submittedName>
</protein>
<dbReference type="GO" id="GO:0005615">
    <property type="term" value="C:extracellular space"/>
    <property type="evidence" value="ECO:0007669"/>
    <property type="project" value="TreeGrafter"/>
</dbReference>
<dbReference type="Gene3D" id="1.25.50.20">
    <property type="match status" value="1"/>
</dbReference>
<dbReference type="GO" id="GO:0070006">
    <property type="term" value="F:metalloaminopeptidase activity"/>
    <property type="evidence" value="ECO:0007669"/>
    <property type="project" value="TreeGrafter"/>
</dbReference>
<dbReference type="OrthoDB" id="510539at2759"/>
<keyword evidence="13" id="KW-0472">Membrane</keyword>
<dbReference type="FunFam" id="1.25.50.20:FF:000001">
    <property type="entry name" value="Aminopeptidase"/>
    <property type="match status" value="1"/>
</dbReference>
<dbReference type="GO" id="GO:0006508">
    <property type="term" value="P:proteolysis"/>
    <property type="evidence" value="ECO:0007669"/>
    <property type="project" value="UniProtKB-KW"/>
</dbReference>
<evidence type="ECO:0000259" key="16">
    <source>
        <dbReference type="Pfam" id="PF01433"/>
    </source>
</evidence>
<keyword evidence="8" id="KW-0479">Metal-binding</keyword>
<keyword evidence="19" id="KW-1185">Reference proteome</keyword>
<name>A0A2G8L138_STIJA</name>
<dbReference type="PANTHER" id="PTHR11533">
    <property type="entry name" value="PROTEASE M1 ZINC METALLOPROTEASE"/>
    <property type="match status" value="1"/>
</dbReference>
<comment type="similarity">
    <text evidence="3">Belongs to the peptidase M1 family.</text>
</comment>
<evidence type="ECO:0000256" key="15">
    <source>
        <dbReference type="ARBA" id="ARBA00023180"/>
    </source>
</evidence>
<evidence type="ECO:0000256" key="7">
    <source>
        <dbReference type="ARBA" id="ARBA00022692"/>
    </source>
</evidence>
<organism evidence="18 19">
    <name type="scientific">Stichopus japonicus</name>
    <name type="common">Sea cucumber</name>
    <dbReference type="NCBI Taxonomy" id="307972"/>
    <lineage>
        <taxon>Eukaryota</taxon>
        <taxon>Metazoa</taxon>
        <taxon>Echinodermata</taxon>
        <taxon>Eleutherozoa</taxon>
        <taxon>Echinozoa</taxon>
        <taxon>Holothuroidea</taxon>
        <taxon>Aspidochirotacea</taxon>
        <taxon>Aspidochirotida</taxon>
        <taxon>Stichopodidae</taxon>
        <taxon>Apostichopus</taxon>
    </lineage>
</organism>
<evidence type="ECO:0000256" key="10">
    <source>
        <dbReference type="ARBA" id="ARBA00022833"/>
    </source>
</evidence>
<keyword evidence="7" id="KW-0812">Transmembrane</keyword>
<evidence type="ECO:0000313" key="19">
    <source>
        <dbReference type="Proteomes" id="UP000230750"/>
    </source>
</evidence>
<gene>
    <name evidence="18" type="ORF">BSL78_09116</name>
</gene>
<keyword evidence="10" id="KW-0862">Zinc</keyword>
<evidence type="ECO:0000256" key="11">
    <source>
        <dbReference type="ARBA" id="ARBA00022989"/>
    </source>
</evidence>
<dbReference type="Pfam" id="PF11838">
    <property type="entry name" value="ERAP1_C"/>
    <property type="match status" value="1"/>
</dbReference>
<reference evidence="18 19" key="1">
    <citation type="journal article" date="2017" name="PLoS Biol.">
        <title>The sea cucumber genome provides insights into morphological evolution and visceral regeneration.</title>
        <authorList>
            <person name="Zhang X."/>
            <person name="Sun L."/>
            <person name="Yuan J."/>
            <person name="Sun Y."/>
            <person name="Gao Y."/>
            <person name="Zhang L."/>
            <person name="Li S."/>
            <person name="Dai H."/>
            <person name="Hamel J.F."/>
            <person name="Liu C."/>
            <person name="Yu Y."/>
            <person name="Liu S."/>
            <person name="Lin W."/>
            <person name="Guo K."/>
            <person name="Jin S."/>
            <person name="Xu P."/>
            <person name="Storey K.B."/>
            <person name="Huan P."/>
            <person name="Zhang T."/>
            <person name="Zhou Y."/>
            <person name="Zhang J."/>
            <person name="Lin C."/>
            <person name="Li X."/>
            <person name="Xing L."/>
            <person name="Huo D."/>
            <person name="Sun M."/>
            <person name="Wang L."/>
            <person name="Mercier A."/>
            <person name="Li F."/>
            <person name="Yang H."/>
            <person name="Xiang J."/>
        </authorList>
    </citation>
    <scope>NUCLEOTIDE SEQUENCE [LARGE SCALE GENOMIC DNA]</scope>
    <source>
        <strain evidence="18">Shaxun</strain>
        <tissue evidence="18">Muscle</tissue>
    </source>
</reference>
<proteinExistence type="inferred from homology"/>
<comment type="cofactor">
    <cofactor evidence="1">
        <name>Zn(2+)</name>
        <dbReference type="ChEBI" id="CHEBI:29105"/>
    </cofactor>
</comment>
<dbReference type="EMBL" id="MRZV01000268">
    <property type="protein sequence ID" value="PIK53979.1"/>
    <property type="molecule type" value="Genomic_DNA"/>
</dbReference>
<keyword evidence="9" id="KW-0378">Hydrolase</keyword>
<keyword evidence="5" id="KW-1003">Cell membrane</keyword>
<keyword evidence="4 18" id="KW-0031">Aminopeptidase</keyword>
<dbReference type="InterPro" id="IPR024571">
    <property type="entry name" value="ERAP1-like_C_dom"/>
</dbReference>
<dbReference type="AlphaFoldDB" id="A0A2G8L138"/>
<keyword evidence="14" id="KW-1015">Disulfide bond</keyword>
<evidence type="ECO:0000256" key="3">
    <source>
        <dbReference type="ARBA" id="ARBA00010136"/>
    </source>
</evidence>
<evidence type="ECO:0000256" key="8">
    <source>
        <dbReference type="ARBA" id="ARBA00022723"/>
    </source>
</evidence>
<dbReference type="GO" id="GO:0008270">
    <property type="term" value="F:zinc ion binding"/>
    <property type="evidence" value="ECO:0007669"/>
    <property type="project" value="InterPro"/>
</dbReference>
<dbReference type="SUPFAM" id="SSF55486">
    <property type="entry name" value="Metalloproteases ('zincins'), catalytic domain"/>
    <property type="match status" value="1"/>
</dbReference>
<dbReference type="GO" id="GO:0042277">
    <property type="term" value="F:peptide binding"/>
    <property type="evidence" value="ECO:0007669"/>
    <property type="project" value="TreeGrafter"/>
</dbReference>
<evidence type="ECO:0000256" key="12">
    <source>
        <dbReference type="ARBA" id="ARBA00023049"/>
    </source>
</evidence>
<evidence type="ECO:0000256" key="2">
    <source>
        <dbReference type="ARBA" id="ARBA00004401"/>
    </source>
</evidence>
<evidence type="ECO:0000256" key="5">
    <source>
        <dbReference type="ARBA" id="ARBA00022475"/>
    </source>
</evidence>
<dbReference type="GO" id="GO:0005737">
    <property type="term" value="C:cytoplasm"/>
    <property type="evidence" value="ECO:0007669"/>
    <property type="project" value="TreeGrafter"/>
</dbReference>
<dbReference type="FunFam" id="2.60.40.1910:FF:000006">
    <property type="entry name" value="Aminopeptidase"/>
    <property type="match status" value="1"/>
</dbReference>
<keyword evidence="12" id="KW-0482">Metalloprotease</keyword>
<evidence type="ECO:0000256" key="9">
    <source>
        <dbReference type="ARBA" id="ARBA00022801"/>
    </source>
</evidence>
<dbReference type="InterPro" id="IPR027268">
    <property type="entry name" value="Peptidase_M4/M1_CTD_sf"/>
</dbReference>
<keyword evidence="15" id="KW-0325">Glycoprotein</keyword>
<comment type="caution">
    <text evidence="18">The sequence shown here is derived from an EMBL/GenBank/DDBJ whole genome shotgun (WGS) entry which is preliminary data.</text>
</comment>
<dbReference type="STRING" id="307972.A0A2G8L138"/>
<dbReference type="GO" id="GO:0043171">
    <property type="term" value="P:peptide catabolic process"/>
    <property type="evidence" value="ECO:0007669"/>
    <property type="project" value="TreeGrafter"/>
</dbReference>
<evidence type="ECO:0000313" key="18">
    <source>
        <dbReference type="EMBL" id="PIK53979.1"/>
    </source>
</evidence>
<sequence>MDWWDDLWLNEGFASYVEYLGADQAEPTWQMQEQFVVNDLYSVFRLDQIVSSHPIIIDVNRPEEISEVFDSISYSKGASVIRMLNDFMGEESFKEGLQRYLKKYEFGNAKSADLWEQLQLAYDDIVKGNLDIADIMDTWTKQMGFPVVNVDRDMNDLVLNQDWFLVDPNANRSAAPFESPYDYKWEIPFSSKFKNQLNDLPDYQWMERTETDVSVTGDNSDWYIANYEEKGYYRVNYDNDNWEALSQQLTTDHTMIPITDRSGLLDDAFNLAQAEQLDYEKVLDMTLYMDKEREYIPWDAAYSNFMWLSDILRYQPAFADWRVYLQSKTKNLLNKYNDWSAEVSHLENFLRTDIIYLSCSSGDPDCLNEALTQFYKFLNNETVSANVLSPVLRFGMELDGGQDNWDALWERYVNSDTSAEKSRISFGLARTRHVWLLSRYIEYAMDESKIRRGDFFSVLSYISGNPVGNPLIWDYIRANWEYLVDRFGLSRSLGSLTYTTTQYYSTELKLQQMEEFFEKYPRPALGPDHASRHWNA</sequence>
<evidence type="ECO:0000259" key="17">
    <source>
        <dbReference type="Pfam" id="PF11838"/>
    </source>
</evidence>
<dbReference type="Gene3D" id="1.10.390.10">
    <property type="entry name" value="Neutral Protease Domain 2"/>
    <property type="match status" value="1"/>
</dbReference>
<dbReference type="PANTHER" id="PTHR11533:SF276">
    <property type="entry name" value="GLUTAMYL AMINOPEPTIDASE"/>
    <property type="match status" value="1"/>
</dbReference>
<evidence type="ECO:0000256" key="4">
    <source>
        <dbReference type="ARBA" id="ARBA00022438"/>
    </source>
</evidence>
<dbReference type="InterPro" id="IPR014782">
    <property type="entry name" value="Peptidase_M1_dom"/>
</dbReference>
<feature type="domain" description="ERAP1-like C-terminal" evidence="17">
    <location>
        <begin position="222"/>
        <end position="525"/>
    </location>
</feature>
<evidence type="ECO:0000256" key="1">
    <source>
        <dbReference type="ARBA" id="ARBA00001947"/>
    </source>
</evidence>
<dbReference type="GO" id="GO:0005886">
    <property type="term" value="C:plasma membrane"/>
    <property type="evidence" value="ECO:0007669"/>
    <property type="project" value="UniProtKB-SubCell"/>
</dbReference>
<evidence type="ECO:0000256" key="14">
    <source>
        <dbReference type="ARBA" id="ARBA00023157"/>
    </source>
</evidence>
<dbReference type="Pfam" id="PF01433">
    <property type="entry name" value="Peptidase_M1"/>
    <property type="match status" value="1"/>
</dbReference>
<feature type="domain" description="Peptidase M1 membrane alanine aminopeptidase" evidence="16">
    <location>
        <begin position="1"/>
        <end position="139"/>
    </location>
</feature>
<keyword evidence="6" id="KW-0645">Protease</keyword>
<evidence type="ECO:0000256" key="6">
    <source>
        <dbReference type="ARBA" id="ARBA00022670"/>
    </source>
</evidence>
<evidence type="ECO:0000256" key="13">
    <source>
        <dbReference type="ARBA" id="ARBA00023136"/>
    </source>
</evidence>
<comment type="subcellular location">
    <subcellularLocation>
        <location evidence="2">Cell membrane</location>
        <topology evidence="2">Single-pass type II membrane protein</topology>
    </subcellularLocation>
</comment>